<dbReference type="Gene3D" id="3.30.420.10">
    <property type="entry name" value="Ribonuclease H-like superfamily/Ribonuclease H"/>
    <property type="match status" value="1"/>
</dbReference>
<dbReference type="OrthoDB" id="1920326at2759"/>
<sequence length="314" mass="35333">MESETGENEEGGPSSFPLLDWDRKAEEELRSIEESYANSKRKNSSPNLDLDVNEGASDQRRSKGRRLPSWAKSSASSAVSTVGSCQRSWAPSPSPCRSNLKMKRQRMNFGGRIVYCRTFVEAEQAAVELFDKIKARKRNEGRISVGFDIEWRPTFRQGEAPTKAALMQICMDNSHCYVIHIIHSGIPPSLKCLLEDLSSIKVGVWIANDAMKMSKDYNVNVEPLDDLSEYANLKLGGAKRWSLSSLTEMLTCKELAKPPKIRMGDWEAIPLSREQLQYAATDAFASWYLYEVLKTFPDLKPETENIIAQNDVAP</sequence>
<keyword evidence="2" id="KW-0540">Nuclease</keyword>
<name>A0A5P1EYH8_ASPOF</name>
<dbReference type="CDD" id="cd06141">
    <property type="entry name" value="WRN_exo"/>
    <property type="match status" value="1"/>
</dbReference>
<dbReference type="EMBL" id="CM007384">
    <property type="protein sequence ID" value="ONK70924.1"/>
    <property type="molecule type" value="Genomic_DNA"/>
</dbReference>
<evidence type="ECO:0000256" key="5">
    <source>
        <dbReference type="ARBA" id="ARBA00022839"/>
    </source>
</evidence>
<dbReference type="PANTHER" id="PTHR13620">
    <property type="entry name" value="3-5 EXONUCLEASE"/>
    <property type="match status" value="1"/>
</dbReference>
<dbReference type="GO" id="GO:0003676">
    <property type="term" value="F:nucleic acid binding"/>
    <property type="evidence" value="ECO:0007669"/>
    <property type="project" value="InterPro"/>
</dbReference>
<reference evidence="13" key="1">
    <citation type="journal article" date="2017" name="Nat. Commun.">
        <title>The asparagus genome sheds light on the origin and evolution of a young Y chromosome.</title>
        <authorList>
            <person name="Harkess A."/>
            <person name="Zhou J."/>
            <person name="Xu C."/>
            <person name="Bowers J.E."/>
            <person name="Van der Hulst R."/>
            <person name="Ayyampalayam S."/>
            <person name="Mercati F."/>
            <person name="Riccardi P."/>
            <person name="McKain M.R."/>
            <person name="Kakrana A."/>
            <person name="Tang H."/>
            <person name="Ray J."/>
            <person name="Groenendijk J."/>
            <person name="Arikit S."/>
            <person name="Mathioni S.M."/>
            <person name="Nakano M."/>
            <person name="Shan H."/>
            <person name="Telgmann-Rauber A."/>
            <person name="Kanno A."/>
            <person name="Yue Z."/>
            <person name="Chen H."/>
            <person name="Li W."/>
            <person name="Chen Y."/>
            <person name="Xu X."/>
            <person name="Zhang Y."/>
            <person name="Luo S."/>
            <person name="Chen H."/>
            <person name="Gao J."/>
            <person name="Mao Z."/>
            <person name="Pires J.C."/>
            <person name="Luo M."/>
            <person name="Kudrna D."/>
            <person name="Wing R.A."/>
            <person name="Meyers B.C."/>
            <person name="Yi K."/>
            <person name="Kong H."/>
            <person name="Lavrijsen P."/>
            <person name="Sunseri F."/>
            <person name="Falavigna A."/>
            <person name="Ye Y."/>
            <person name="Leebens-Mack J.H."/>
            <person name="Chen G."/>
        </authorList>
    </citation>
    <scope>NUCLEOTIDE SEQUENCE [LARGE SCALE GENOMIC DNA]</scope>
    <source>
        <strain evidence="13">cv. DH0086</strain>
    </source>
</reference>
<keyword evidence="13" id="KW-1185">Reference proteome</keyword>
<evidence type="ECO:0000256" key="1">
    <source>
        <dbReference type="ARBA" id="ARBA00004123"/>
    </source>
</evidence>
<evidence type="ECO:0000256" key="7">
    <source>
        <dbReference type="ARBA" id="ARBA00023242"/>
    </source>
</evidence>
<dbReference type="SUPFAM" id="SSF53098">
    <property type="entry name" value="Ribonuclease H-like"/>
    <property type="match status" value="1"/>
</dbReference>
<evidence type="ECO:0000256" key="9">
    <source>
        <dbReference type="ARBA" id="ARBA00042761"/>
    </source>
</evidence>
<keyword evidence="5" id="KW-0269">Exonuclease</keyword>
<gene>
    <name evidence="12" type="ORF">A4U43_C04F2920</name>
</gene>
<accession>A0A5P1EYH8</accession>
<organism evidence="12 13">
    <name type="scientific">Asparagus officinalis</name>
    <name type="common">Garden asparagus</name>
    <dbReference type="NCBI Taxonomy" id="4686"/>
    <lineage>
        <taxon>Eukaryota</taxon>
        <taxon>Viridiplantae</taxon>
        <taxon>Streptophyta</taxon>
        <taxon>Embryophyta</taxon>
        <taxon>Tracheophyta</taxon>
        <taxon>Spermatophyta</taxon>
        <taxon>Magnoliopsida</taxon>
        <taxon>Liliopsida</taxon>
        <taxon>Asparagales</taxon>
        <taxon>Asparagaceae</taxon>
        <taxon>Asparagoideae</taxon>
        <taxon>Asparagus</taxon>
    </lineage>
</organism>
<dbReference type="Pfam" id="PF01612">
    <property type="entry name" value="DNA_pol_A_exo1"/>
    <property type="match status" value="1"/>
</dbReference>
<keyword evidence="7" id="KW-0539">Nucleus</keyword>
<keyword evidence="6" id="KW-0460">Magnesium</keyword>
<dbReference type="SMART" id="SM00474">
    <property type="entry name" value="35EXOc"/>
    <property type="match status" value="1"/>
</dbReference>
<dbReference type="GO" id="GO:0008408">
    <property type="term" value="F:3'-5' exonuclease activity"/>
    <property type="evidence" value="ECO:0007669"/>
    <property type="project" value="InterPro"/>
</dbReference>
<feature type="region of interest" description="Disordered" evidence="10">
    <location>
        <begin position="30"/>
        <end position="73"/>
    </location>
</feature>
<dbReference type="InterPro" id="IPR012337">
    <property type="entry name" value="RNaseH-like_sf"/>
</dbReference>
<evidence type="ECO:0000313" key="13">
    <source>
        <dbReference type="Proteomes" id="UP000243459"/>
    </source>
</evidence>
<proteinExistence type="predicted"/>
<evidence type="ECO:0000256" key="10">
    <source>
        <dbReference type="SAM" id="MobiDB-lite"/>
    </source>
</evidence>
<dbReference type="GO" id="GO:0005634">
    <property type="term" value="C:nucleus"/>
    <property type="evidence" value="ECO:0007669"/>
    <property type="project" value="UniProtKB-SubCell"/>
</dbReference>
<feature type="domain" description="3'-5' exonuclease" evidence="11">
    <location>
        <begin position="117"/>
        <end position="298"/>
    </location>
</feature>
<dbReference type="PANTHER" id="PTHR13620:SF109">
    <property type="entry name" value="3'-5' EXONUCLEASE"/>
    <property type="match status" value="1"/>
</dbReference>
<dbReference type="OMA" id="DECNFIC"/>
<dbReference type="GO" id="GO:0006139">
    <property type="term" value="P:nucleobase-containing compound metabolic process"/>
    <property type="evidence" value="ECO:0007669"/>
    <property type="project" value="InterPro"/>
</dbReference>
<evidence type="ECO:0000256" key="4">
    <source>
        <dbReference type="ARBA" id="ARBA00022801"/>
    </source>
</evidence>
<dbReference type="FunFam" id="3.30.420.10:FF:000114">
    <property type="entry name" value="Werner Syndrome-like exonuclease"/>
    <property type="match status" value="1"/>
</dbReference>
<feature type="compositionally biased region" description="Acidic residues" evidence="10">
    <location>
        <begin position="1"/>
        <end position="10"/>
    </location>
</feature>
<protein>
    <recommendedName>
        <fullName evidence="8">3'-5' exonuclease</fullName>
    </recommendedName>
    <alternativeName>
        <fullName evidence="9">Werner Syndrome-like exonuclease</fullName>
    </alternativeName>
</protein>
<keyword evidence="4" id="KW-0378">Hydrolase</keyword>
<evidence type="ECO:0000256" key="6">
    <source>
        <dbReference type="ARBA" id="ARBA00022842"/>
    </source>
</evidence>
<feature type="region of interest" description="Disordered" evidence="10">
    <location>
        <begin position="1"/>
        <end position="20"/>
    </location>
</feature>
<dbReference type="InterPro" id="IPR036397">
    <property type="entry name" value="RNaseH_sf"/>
</dbReference>
<dbReference type="GO" id="GO:0046872">
    <property type="term" value="F:metal ion binding"/>
    <property type="evidence" value="ECO:0007669"/>
    <property type="project" value="UniProtKB-KW"/>
</dbReference>
<evidence type="ECO:0000256" key="3">
    <source>
        <dbReference type="ARBA" id="ARBA00022723"/>
    </source>
</evidence>
<dbReference type="AlphaFoldDB" id="A0A5P1EYH8"/>
<dbReference type="Proteomes" id="UP000243459">
    <property type="component" value="Chromosome 4"/>
</dbReference>
<comment type="subcellular location">
    <subcellularLocation>
        <location evidence="1">Nucleus</location>
    </subcellularLocation>
</comment>
<dbReference type="InterPro" id="IPR002562">
    <property type="entry name" value="3'-5'_exonuclease_dom"/>
</dbReference>
<keyword evidence="3" id="KW-0479">Metal-binding</keyword>
<dbReference type="Gramene" id="ONK70924">
    <property type="protein sequence ID" value="ONK70924"/>
    <property type="gene ID" value="A4U43_C04F2920"/>
</dbReference>
<dbReference type="InterPro" id="IPR051132">
    <property type="entry name" value="3-5_Exonuclease_domain"/>
</dbReference>
<evidence type="ECO:0000256" key="2">
    <source>
        <dbReference type="ARBA" id="ARBA00022722"/>
    </source>
</evidence>
<evidence type="ECO:0000256" key="8">
    <source>
        <dbReference type="ARBA" id="ARBA00040531"/>
    </source>
</evidence>
<evidence type="ECO:0000313" key="12">
    <source>
        <dbReference type="EMBL" id="ONK70924.1"/>
    </source>
</evidence>
<evidence type="ECO:0000259" key="11">
    <source>
        <dbReference type="SMART" id="SM00474"/>
    </source>
</evidence>